<evidence type="ECO:0000256" key="3">
    <source>
        <dbReference type="ARBA" id="ARBA00023242"/>
    </source>
</evidence>
<reference evidence="8" key="3">
    <citation type="journal article" date="2017" name="Nature">
        <title>Genome sequence of the progenitor of the wheat D genome Aegilops tauschii.</title>
        <authorList>
            <person name="Luo M.C."/>
            <person name="Gu Y.Q."/>
            <person name="Puiu D."/>
            <person name="Wang H."/>
            <person name="Twardziok S.O."/>
            <person name="Deal K.R."/>
            <person name="Huo N."/>
            <person name="Zhu T."/>
            <person name="Wang L."/>
            <person name="Wang Y."/>
            <person name="McGuire P.E."/>
            <person name="Liu S."/>
            <person name="Long H."/>
            <person name="Ramasamy R.K."/>
            <person name="Rodriguez J.C."/>
            <person name="Van S.L."/>
            <person name="Yuan L."/>
            <person name="Wang Z."/>
            <person name="Xia Z."/>
            <person name="Xiao L."/>
            <person name="Anderson O.D."/>
            <person name="Ouyang S."/>
            <person name="Liang Y."/>
            <person name="Zimin A.V."/>
            <person name="Pertea G."/>
            <person name="Qi P."/>
            <person name="Bennetzen J.L."/>
            <person name="Dai X."/>
            <person name="Dawson M.W."/>
            <person name="Muller H.G."/>
            <person name="Kugler K."/>
            <person name="Rivarola-Duarte L."/>
            <person name="Spannagl M."/>
            <person name="Mayer K.F.X."/>
            <person name="Lu F.H."/>
            <person name="Bevan M.W."/>
            <person name="Leroy P."/>
            <person name="Li P."/>
            <person name="You F.M."/>
            <person name="Sun Q."/>
            <person name="Liu Z."/>
            <person name="Lyons E."/>
            <person name="Wicker T."/>
            <person name="Salzberg S.L."/>
            <person name="Devos K.M."/>
            <person name="Dvorak J."/>
        </authorList>
    </citation>
    <scope>NUCLEOTIDE SEQUENCE [LARGE SCALE GENOMIC DNA]</scope>
    <source>
        <strain evidence="8">cv. AL8/78</strain>
    </source>
</reference>
<dbReference type="InterPro" id="IPR012677">
    <property type="entry name" value="Nucleotide-bd_a/b_plait_sf"/>
</dbReference>
<reference evidence="9" key="1">
    <citation type="journal article" date="2014" name="Science">
        <title>Ancient hybridizations among the ancestral genomes of bread wheat.</title>
        <authorList>
            <consortium name="International Wheat Genome Sequencing Consortium,"/>
            <person name="Marcussen T."/>
            <person name="Sandve S.R."/>
            <person name="Heier L."/>
            <person name="Spannagl M."/>
            <person name="Pfeifer M."/>
            <person name="Jakobsen K.S."/>
            <person name="Wulff B.B."/>
            <person name="Steuernagel B."/>
            <person name="Mayer K.F."/>
            <person name="Olsen O.A."/>
        </authorList>
    </citation>
    <scope>NUCLEOTIDE SEQUENCE [LARGE SCALE GENOMIC DNA]</scope>
    <source>
        <strain evidence="9">cv. AL8/78</strain>
    </source>
</reference>
<feature type="region of interest" description="Disordered" evidence="5">
    <location>
        <begin position="1"/>
        <end position="42"/>
    </location>
</feature>
<dbReference type="Pfam" id="PF00076">
    <property type="entry name" value="RRM_1"/>
    <property type="match status" value="1"/>
</dbReference>
<keyword evidence="6" id="KW-0472">Membrane</keyword>
<keyword evidence="6" id="KW-1133">Transmembrane helix</keyword>
<keyword evidence="2 4" id="KW-0694">RNA-binding</keyword>
<dbReference type="GO" id="GO:0005730">
    <property type="term" value="C:nucleolus"/>
    <property type="evidence" value="ECO:0007669"/>
    <property type="project" value="UniProtKB-SubCell"/>
</dbReference>
<evidence type="ECO:0000256" key="2">
    <source>
        <dbReference type="ARBA" id="ARBA00022884"/>
    </source>
</evidence>
<feature type="transmembrane region" description="Helical" evidence="6">
    <location>
        <begin position="141"/>
        <end position="163"/>
    </location>
</feature>
<reference evidence="8" key="5">
    <citation type="journal article" date="2021" name="G3 (Bethesda)">
        <title>Aegilops tauschii genome assembly Aet v5.0 features greater sequence contiguity and improved annotation.</title>
        <authorList>
            <person name="Wang L."/>
            <person name="Zhu T."/>
            <person name="Rodriguez J.C."/>
            <person name="Deal K.R."/>
            <person name="Dubcovsky J."/>
            <person name="McGuire P.E."/>
            <person name="Lux T."/>
            <person name="Spannagl M."/>
            <person name="Mayer K.F.X."/>
            <person name="Baldrich P."/>
            <person name="Meyers B.C."/>
            <person name="Huo N."/>
            <person name="Gu Y.Q."/>
            <person name="Zhou H."/>
            <person name="Devos K.M."/>
            <person name="Bennetzen J.L."/>
            <person name="Unver T."/>
            <person name="Budak H."/>
            <person name="Gulick P.J."/>
            <person name="Galiba G."/>
            <person name="Kalapos B."/>
            <person name="Nelson D.R."/>
            <person name="Li P."/>
            <person name="You F.M."/>
            <person name="Luo M.C."/>
            <person name="Dvorak J."/>
        </authorList>
    </citation>
    <scope>NUCLEOTIDE SEQUENCE [LARGE SCALE GENOMIC DNA]</scope>
    <source>
        <strain evidence="8">cv. AL8/78</strain>
    </source>
</reference>
<dbReference type="PROSITE" id="PS50102">
    <property type="entry name" value="RRM"/>
    <property type="match status" value="1"/>
</dbReference>
<dbReference type="Proteomes" id="UP000015105">
    <property type="component" value="Chromosome 2D"/>
</dbReference>
<feature type="domain" description="RRM" evidence="7">
    <location>
        <begin position="162"/>
        <end position="216"/>
    </location>
</feature>
<evidence type="ECO:0000256" key="4">
    <source>
        <dbReference type="PROSITE-ProRule" id="PRU00176"/>
    </source>
</evidence>
<reference evidence="9" key="2">
    <citation type="journal article" date="2017" name="Nat. Plants">
        <title>The Aegilops tauschii genome reveals multiple impacts of transposons.</title>
        <authorList>
            <person name="Zhao G."/>
            <person name="Zou C."/>
            <person name="Li K."/>
            <person name="Wang K."/>
            <person name="Li T."/>
            <person name="Gao L."/>
            <person name="Zhang X."/>
            <person name="Wang H."/>
            <person name="Yang Z."/>
            <person name="Liu X."/>
            <person name="Jiang W."/>
            <person name="Mao L."/>
            <person name="Kong X."/>
            <person name="Jiao Y."/>
            <person name="Jia J."/>
        </authorList>
    </citation>
    <scope>NUCLEOTIDE SEQUENCE [LARGE SCALE GENOMIC DNA]</scope>
    <source>
        <strain evidence="9">cv. AL8/78</strain>
    </source>
</reference>
<dbReference type="InterPro" id="IPR000504">
    <property type="entry name" value="RRM_dom"/>
</dbReference>
<dbReference type="CDD" id="cd12307">
    <property type="entry name" value="RRM_NIFK_like"/>
    <property type="match status" value="1"/>
</dbReference>
<name>A0A453B5G1_AEGTS</name>
<dbReference type="PANTHER" id="PTHR46754">
    <property type="entry name" value="MKI67 FHA DOMAIN-INTERACTING NUCLEOLAR PHOSPHOPROTEIN"/>
    <property type="match status" value="1"/>
</dbReference>
<evidence type="ECO:0000313" key="9">
    <source>
        <dbReference type="Proteomes" id="UP000015105"/>
    </source>
</evidence>
<accession>A0A453B5G1</accession>
<organism evidence="8 9">
    <name type="scientific">Aegilops tauschii subsp. strangulata</name>
    <name type="common">Goatgrass</name>
    <dbReference type="NCBI Taxonomy" id="200361"/>
    <lineage>
        <taxon>Eukaryota</taxon>
        <taxon>Viridiplantae</taxon>
        <taxon>Streptophyta</taxon>
        <taxon>Embryophyta</taxon>
        <taxon>Tracheophyta</taxon>
        <taxon>Spermatophyta</taxon>
        <taxon>Magnoliopsida</taxon>
        <taxon>Liliopsida</taxon>
        <taxon>Poales</taxon>
        <taxon>Poaceae</taxon>
        <taxon>BOP clade</taxon>
        <taxon>Pooideae</taxon>
        <taxon>Triticodae</taxon>
        <taxon>Triticeae</taxon>
        <taxon>Triticinae</taxon>
        <taxon>Aegilops</taxon>
    </lineage>
</organism>
<evidence type="ECO:0000256" key="6">
    <source>
        <dbReference type="SAM" id="Phobius"/>
    </source>
</evidence>
<evidence type="ECO:0000313" key="8">
    <source>
        <dbReference type="EnsemblPlants" id="AET2Gv20372100.7"/>
    </source>
</evidence>
<dbReference type="InterPro" id="IPR035979">
    <property type="entry name" value="RBD_domain_sf"/>
</dbReference>
<dbReference type="Gramene" id="AET2Gv20372100.7">
    <property type="protein sequence ID" value="AET2Gv20372100.7"/>
    <property type="gene ID" value="AET2Gv20372100"/>
</dbReference>
<feature type="compositionally biased region" description="Basic residues" evidence="5">
    <location>
        <begin position="113"/>
        <end position="122"/>
    </location>
</feature>
<evidence type="ECO:0000259" key="7">
    <source>
        <dbReference type="PROSITE" id="PS50102"/>
    </source>
</evidence>
<keyword evidence="9" id="KW-1185">Reference proteome</keyword>
<dbReference type="SUPFAM" id="SSF54928">
    <property type="entry name" value="RNA-binding domain, RBD"/>
    <property type="match status" value="1"/>
</dbReference>
<sequence>IPTVRTLAASSRALPVLPAPRPPLEASPSVVHGQSKRPPPLPFHARARFLLEPTSRFERDGVEGQEEEPEACALAALRRPPDRRGQGFPAAGGERAEDPGEAAARGAGEHGHRPVHRPHPPRLLRGPDARSVSLSRAQRSAGGAMGLVLIQSLLVWLIFAGFFQQFGAVKRVRIARNRKTGKSKHYGFIEFENPEVAKIVADEMNNYLLFEHTLQIAPVPLEKVHAKLWKGVRKGFVPVDRVAIERNKLSKDKTVEEHKRMLEGIVKRDENRRKRIKAAGIDYECPPLIGSVQP</sequence>
<dbReference type="GO" id="GO:0003723">
    <property type="term" value="F:RNA binding"/>
    <property type="evidence" value="ECO:0007669"/>
    <property type="project" value="UniProtKB-UniRule"/>
</dbReference>
<dbReference type="AlphaFoldDB" id="A0A453B5G1"/>
<evidence type="ECO:0000256" key="1">
    <source>
        <dbReference type="ARBA" id="ARBA00004604"/>
    </source>
</evidence>
<reference evidence="8" key="4">
    <citation type="submission" date="2019-03" db="UniProtKB">
        <authorList>
            <consortium name="EnsemblPlants"/>
        </authorList>
    </citation>
    <scope>IDENTIFICATION</scope>
</reference>
<dbReference type="Gene3D" id="3.30.70.330">
    <property type="match status" value="1"/>
</dbReference>
<keyword evidence="3" id="KW-0539">Nucleus</keyword>
<feature type="region of interest" description="Disordered" evidence="5">
    <location>
        <begin position="76"/>
        <end position="135"/>
    </location>
</feature>
<evidence type="ECO:0000256" key="5">
    <source>
        <dbReference type="SAM" id="MobiDB-lite"/>
    </source>
</evidence>
<comment type="subcellular location">
    <subcellularLocation>
        <location evidence="1">Nucleus</location>
        <location evidence="1">Nucleolus</location>
    </subcellularLocation>
</comment>
<dbReference type="EnsemblPlants" id="AET2Gv20372100.7">
    <property type="protein sequence ID" value="AET2Gv20372100.7"/>
    <property type="gene ID" value="AET2Gv20372100"/>
</dbReference>
<protein>
    <recommendedName>
        <fullName evidence="7">RRM domain-containing protein</fullName>
    </recommendedName>
</protein>
<keyword evidence="6" id="KW-0812">Transmembrane</keyword>
<dbReference type="SMART" id="SM00360">
    <property type="entry name" value="RRM"/>
    <property type="match status" value="1"/>
</dbReference>
<proteinExistence type="predicted"/>